<comment type="caution">
    <text evidence="1">The sequence shown here is derived from an EMBL/GenBank/DDBJ whole genome shotgun (WGS) entry which is preliminary data.</text>
</comment>
<reference evidence="1" key="2">
    <citation type="journal article" date="2024" name="Plant">
        <title>Genomic evolution and insights into agronomic trait innovations of Sesamum species.</title>
        <authorList>
            <person name="Miao H."/>
            <person name="Wang L."/>
            <person name="Qu L."/>
            <person name="Liu H."/>
            <person name="Sun Y."/>
            <person name="Le M."/>
            <person name="Wang Q."/>
            <person name="Wei S."/>
            <person name="Zheng Y."/>
            <person name="Lin W."/>
            <person name="Duan Y."/>
            <person name="Cao H."/>
            <person name="Xiong S."/>
            <person name="Wang X."/>
            <person name="Wei L."/>
            <person name="Li C."/>
            <person name="Ma Q."/>
            <person name="Ju M."/>
            <person name="Zhao R."/>
            <person name="Li G."/>
            <person name="Mu C."/>
            <person name="Tian Q."/>
            <person name="Mei H."/>
            <person name="Zhang T."/>
            <person name="Gao T."/>
            <person name="Zhang H."/>
        </authorList>
    </citation>
    <scope>NUCLEOTIDE SEQUENCE</scope>
    <source>
        <strain evidence="1">G02</strain>
    </source>
</reference>
<gene>
    <name evidence="1" type="ORF">Sradi_1748900</name>
</gene>
<dbReference type="EMBL" id="JACGWJ010000007">
    <property type="protein sequence ID" value="KAL0408145.1"/>
    <property type="molecule type" value="Genomic_DNA"/>
</dbReference>
<dbReference type="AlphaFoldDB" id="A0AAW2TT64"/>
<name>A0AAW2TT64_SESRA</name>
<protein>
    <submittedName>
        <fullName evidence="1">Uncharacterized protein</fullName>
    </submittedName>
</protein>
<organism evidence="1">
    <name type="scientific">Sesamum radiatum</name>
    <name type="common">Black benniseed</name>
    <dbReference type="NCBI Taxonomy" id="300843"/>
    <lineage>
        <taxon>Eukaryota</taxon>
        <taxon>Viridiplantae</taxon>
        <taxon>Streptophyta</taxon>
        <taxon>Embryophyta</taxon>
        <taxon>Tracheophyta</taxon>
        <taxon>Spermatophyta</taxon>
        <taxon>Magnoliopsida</taxon>
        <taxon>eudicotyledons</taxon>
        <taxon>Gunneridae</taxon>
        <taxon>Pentapetalae</taxon>
        <taxon>asterids</taxon>
        <taxon>lamiids</taxon>
        <taxon>Lamiales</taxon>
        <taxon>Pedaliaceae</taxon>
        <taxon>Sesamum</taxon>
    </lineage>
</organism>
<reference evidence="1" key="1">
    <citation type="submission" date="2020-06" db="EMBL/GenBank/DDBJ databases">
        <authorList>
            <person name="Li T."/>
            <person name="Hu X."/>
            <person name="Zhang T."/>
            <person name="Song X."/>
            <person name="Zhang H."/>
            <person name="Dai N."/>
            <person name="Sheng W."/>
            <person name="Hou X."/>
            <person name="Wei L."/>
        </authorList>
    </citation>
    <scope>NUCLEOTIDE SEQUENCE</scope>
    <source>
        <strain evidence="1">G02</strain>
        <tissue evidence="1">Leaf</tissue>
    </source>
</reference>
<accession>A0AAW2TT64</accession>
<proteinExistence type="predicted"/>
<evidence type="ECO:0000313" key="1">
    <source>
        <dbReference type="EMBL" id="KAL0408145.1"/>
    </source>
</evidence>
<sequence>MEKELRRLSKVSANHEKALRRAVEKTVANYPNSEEGKNFLEAYWANKIDKYKKSEDFQKEVAQVAFRFWGTGLMLAKSNSWPIDPLLLVRSFPSWT</sequence>